<protein>
    <submittedName>
        <fullName evidence="1">Uncharacterized protein</fullName>
    </submittedName>
</protein>
<comment type="caution">
    <text evidence="1">The sequence shown here is derived from an EMBL/GenBank/DDBJ whole genome shotgun (WGS) entry which is preliminary data.</text>
</comment>
<accession>A0A7J0E3N8</accession>
<sequence length="126" mass="13532">MSSSINLGDGELGHSLPFWVCDHLGGKSYITDDGGRGGSFLPLETNGSSFRACLWVRESCGFPVLGMPGKSCNTLPVLIEDEAKRTVEVLGKIEPRGYFDVSKVLDSKTFKKHFASGRMEVSSSGG</sequence>
<proteinExistence type="predicted"/>
<dbReference type="AlphaFoldDB" id="A0A7J0E3N8"/>
<dbReference type="EMBL" id="BJWL01000001">
    <property type="protein sequence ID" value="GFY81133.1"/>
    <property type="molecule type" value="Genomic_DNA"/>
</dbReference>
<keyword evidence="2" id="KW-1185">Reference proteome</keyword>
<reference evidence="1 2" key="1">
    <citation type="submission" date="2019-07" db="EMBL/GenBank/DDBJ databases">
        <title>De Novo Assembly of kiwifruit Actinidia rufa.</title>
        <authorList>
            <person name="Sugita-Konishi S."/>
            <person name="Sato K."/>
            <person name="Mori E."/>
            <person name="Abe Y."/>
            <person name="Kisaki G."/>
            <person name="Hamano K."/>
            <person name="Suezawa K."/>
            <person name="Otani M."/>
            <person name="Fukuda T."/>
            <person name="Manabe T."/>
            <person name="Gomi K."/>
            <person name="Tabuchi M."/>
            <person name="Akimitsu K."/>
            <person name="Kataoka I."/>
        </authorList>
    </citation>
    <scope>NUCLEOTIDE SEQUENCE [LARGE SCALE GENOMIC DNA]</scope>
    <source>
        <strain evidence="2">cv. Fuchu</strain>
    </source>
</reference>
<gene>
    <name evidence="1" type="ORF">Acr_01g0009420</name>
</gene>
<name>A0A7J0E3N8_9ERIC</name>
<evidence type="ECO:0000313" key="1">
    <source>
        <dbReference type="EMBL" id="GFY81133.1"/>
    </source>
</evidence>
<evidence type="ECO:0000313" key="2">
    <source>
        <dbReference type="Proteomes" id="UP000585474"/>
    </source>
</evidence>
<organism evidence="1 2">
    <name type="scientific">Actinidia rufa</name>
    <dbReference type="NCBI Taxonomy" id="165716"/>
    <lineage>
        <taxon>Eukaryota</taxon>
        <taxon>Viridiplantae</taxon>
        <taxon>Streptophyta</taxon>
        <taxon>Embryophyta</taxon>
        <taxon>Tracheophyta</taxon>
        <taxon>Spermatophyta</taxon>
        <taxon>Magnoliopsida</taxon>
        <taxon>eudicotyledons</taxon>
        <taxon>Gunneridae</taxon>
        <taxon>Pentapetalae</taxon>
        <taxon>asterids</taxon>
        <taxon>Ericales</taxon>
        <taxon>Actinidiaceae</taxon>
        <taxon>Actinidia</taxon>
    </lineage>
</organism>
<dbReference type="Proteomes" id="UP000585474">
    <property type="component" value="Unassembled WGS sequence"/>
</dbReference>